<evidence type="ECO:0000313" key="6">
    <source>
        <dbReference type="Proteomes" id="UP000617531"/>
    </source>
</evidence>
<protein>
    <submittedName>
        <fullName evidence="5">LacI family transcriptional regulator</fullName>
    </submittedName>
</protein>
<dbReference type="Gene3D" id="3.40.50.2300">
    <property type="match status" value="2"/>
</dbReference>
<reference evidence="5" key="2">
    <citation type="submission" date="2020-09" db="EMBL/GenBank/DDBJ databases">
        <authorList>
            <person name="Sun Q."/>
            <person name="Zhou Y."/>
        </authorList>
    </citation>
    <scope>NUCLEOTIDE SEQUENCE</scope>
    <source>
        <strain evidence="5">CGMCC 1.16548</strain>
    </source>
</reference>
<sequence length="346" mass="37289">MTETDPKRRGADEPGPRAANIFDVARLAGVSHQTVSRVLNDLPNVRPTTRARVESAIAQLRYSPSPAARALVTRRSRTIGLIAPGTADLGPASIAMHFNLAAREARYGVETVSLLDIEPPGVRAIVETLLRQRVDAIVLIVDDISVLEVVRGLDLGIPFVAVAASARRGPTIVSIDQYRGARAAVRHLIELGHTRVLHVAGPARSPDAIERERGWRDELAAHRLQVIEPARGDWTPASGYDLGRTLEVAGPTAVFVANDHMSIGVLSALRERDLSVPDDVSVVGFDDLPEAGYLFPPLTTVRQDFAGLGALIMQKVLLAIEEPETATESTPLPTTLIVRESARAPR</sequence>
<evidence type="ECO:0000259" key="4">
    <source>
        <dbReference type="PROSITE" id="PS50932"/>
    </source>
</evidence>
<comment type="caution">
    <text evidence="5">The sequence shown here is derived from an EMBL/GenBank/DDBJ whole genome shotgun (WGS) entry which is preliminary data.</text>
</comment>
<dbReference type="PRINTS" id="PR00036">
    <property type="entry name" value="HTHLACI"/>
</dbReference>
<dbReference type="SMART" id="SM00354">
    <property type="entry name" value="HTH_LACI"/>
    <property type="match status" value="1"/>
</dbReference>
<dbReference type="GO" id="GO:0003700">
    <property type="term" value="F:DNA-binding transcription factor activity"/>
    <property type="evidence" value="ECO:0007669"/>
    <property type="project" value="TreeGrafter"/>
</dbReference>
<evidence type="ECO:0000256" key="3">
    <source>
        <dbReference type="ARBA" id="ARBA00023163"/>
    </source>
</evidence>
<keyword evidence="1" id="KW-0805">Transcription regulation</keyword>
<dbReference type="Pfam" id="PF13377">
    <property type="entry name" value="Peripla_BP_3"/>
    <property type="match status" value="1"/>
</dbReference>
<dbReference type="CDD" id="cd01392">
    <property type="entry name" value="HTH_LacI"/>
    <property type="match status" value="1"/>
</dbReference>
<dbReference type="SUPFAM" id="SSF53822">
    <property type="entry name" value="Periplasmic binding protein-like I"/>
    <property type="match status" value="1"/>
</dbReference>
<dbReference type="AlphaFoldDB" id="A0A8J3GS65"/>
<dbReference type="InterPro" id="IPR046335">
    <property type="entry name" value="LacI/GalR-like_sensor"/>
</dbReference>
<dbReference type="InterPro" id="IPR000843">
    <property type="entry name" value="HTH_LacI"/>
</dbReference>
<accession>A0A8J3GS65</accession>
<feature type="domain" description="HTH lacI-type" evidence="4">
    <location>
        <begin position="19"/>
        <end position="73"/>
    </location>
</feature>
<keyword evidence="3" id="KW-0804">Transcription</keyword>
<keyword evidence="2" id="KW-0238">DNA-binding</keyword>
<dbReference type="CDD" id="cd01574">
    <property type="entry name" value="PBP1_LacI"/>
    <property type="match status" value="1"/>
</dbReference>
<evidence type="ECO:0000256" key="1">
    <source>
        <dbReference type="ARBA" id="ARBA00023015"/>
    </source>
</evidence>
<dbReference type="SUPFAM" id="SSF47413">
    <property type="entry name" value="lambda repressor-like DNA-binding domains"/>
    <property type="match status" value="1"/>
</dbReference>
<dbReference type="PANTHER" id="PTHR30146:SF109">
    <property type="entry name" value="HTH-TYPE TRANSCRIPTIONAL REGULATOR GALS"/>
    <property type="match status" value="1"/>
</dbReference>
<dbReference type="PROSITE" id="PS00356">
    <property type="entry name" value="HTH_LACI_1"/>
    <property type="match status" value="1"/>
</dbReference>
<reference evidence="5" key="1">
    <citation type="journal article" date="2014" name="Int. J. Syst. Evol. Microbiol.">
        <title>Complete genome sequence of Corynebacterium casei LMG S-19264T (=DSM 44701T), isolated from a smear-ripened cheese.</title>
        <authorList>
            <consortium name="US DOE Joint Genome Institute (JGI-PGF)"/>
            <person name="Walter F."/>
            <person name="Albersmeier A."/>
            <person name="Kalinowski J."/>
            <person name="Ruckert C."/>
        </authorList>
    </citation>
    <scope>NUCLEOTIDE SEQUENCE</scope>
    <source>
        <strain evidence="5">CGMCC 1.16548</strain>
    </source>
</reference>
<proteinExistence type="predicted"/>
<dbReference type="InterPro" id="IPR028082">
    <property type="entry name" value="Peripla_BP_I"/>
</dbReference>
<organism evidence="5 6">
    <name type="scientific">Pseudolysinimonas yzui</name>
    <dbReference type="NCBI Taxonomy" id="2708254"/>
    <lineage>
        <taxon>Bacteria</taxon>
        <taxon>Bacillati</taxon>
        <taxon>Actinomycetota</taxon>
        <taxon>Actinomycetes</taxon>
        <taxon>Micrococcales</taxon>
        <taxon>Microbacteriaceae</taxon>
        <taxon>Pseudolysinimonas</taxon>
    </lineage>
</organism>
<dbReference type="PANTHER" id="PTHR30146">
    <property type="entry name" value="LACI-RELATED TRANSCRIPTIONAL REPRESSOR"/>
    <property type="match status" value="1"/>
</dbReference>
<dbReference type="Pfam" id="PF00356">
    <property type="entry name" value="LacI"/>
    <property type="match status" value="1"/>
</dbReference>
<evidence type="ECO:0000256" key="2">
    <source>
        <dbReference type="ARBA" id="ARBA00023125"/>
    </source>
</evidence>
<dbReference type="GO" id="GO:0000976">
    <property type="term" value="F:transcription cis-regulatory region binding"/>
    <property type="evidence" value="ECO:0007669"/>
    <property type="project" value="TreeGrafter"/>
</dbReference>
<dbReference type="PROSITE" id="PS50932">
    <property type="entry name" value="HTH_LACI_2"/>
    <property type="match status" value="1"/>
</dbReference>
<dbReference type="RefSeq" id="WP_191283939.1">
    <property type="nucleotide sequence ID" value="NZ_BNAI01000007.1"/>
</dbReference>
<dbReference type="Proteomes" id="UP000617531">
    <property type="component" value="Unassembled WGS sequence"/>
</dbReference>
<dbReference type="EMBL" id="BNAI01000007">
    <property type="protein sequence ID" value="GHF23429.1"/>
    <property type="molecule type" value="Genomic_DNA"/>
</dbReference>
<dbReference type="InterPro" id="IPR010982">
    <property type="entry name" value="Lambda_DNA-bd_dom_sf"/>
</dbReference>
<dbReference type="Gene3D" id="1.10.260.40">
    <property type="entry name" value="lambda repressor-like DNA-binding domains"/>
    <property type="match status" value="1"/>
</dbReference>
<name>A0A8J3GS65_9MICO</name>
<gene>
    <name evidence="5" type="ORF">GCM10011600_25680</name>
</gene>
<keyword evidence="6" id="KW-1185">Reference proteome</keyword>
<evidence type="ECO:0000313" key="5">
    <source>
        <dbReference type="EMBL" id="GHF23429.1"/>
    </source>
</evidence>